<feature type="signal peptide" evidence="1">
    <location>
        <begin position="1"/>
        <end position="29"/>
    </location>
</feature>
<evidence type="ECO:0000313" key="2">
    <source>
        <dbReference type="EMBL" id="MBM7123639.1"/>
    </source>
</evidence>
<sequence>MRRYPNHQRILAILIAASLGTIAADRAQAADTAAFWKDRTPTNLAAKTAAAVAPARYRAVVLDLGALKTELGAAATSIRQGRSNNLALPLPEGGVTYFTLSESNVLPAALASRYPQLRSYKGVDEKGRHVRLDITPYGLQAMVYGDDGGAWIVQPAVQLSGKAIRASDRGDEYWSFRRADLSASAPFNEQGYPSGMLNRSAMRPYVAASKTPESRAGGSVMYDYRLAMAATSTYTESFGGTVADGLAAIATMVNRLNEVYENDLGVHFTLIADADKIIYTAPANDPYAELEPGGEGINEENVTNLAQVIGNANFDVGHVVAGEGGGGMAWIASTCDDEVKAYGSTGRTNPVGDAFAVDFVAHELGHSFGSYHTHNAQQSTLPDKAVEPGEGSTVMGYAGVIGGVFSYQPHSDPYFNGSSIDSIQDWMAGAGGVCAKRKLNLGAAPWIAPESLLPPDIFSSSAGRSRYTLPARTPFALTAAVTSNNASKLTYTWEQFDFGPAQAGKLKDDGRSPIFRSFKPHASIEQTFPSLAAVLGNEPLGNGQVYPATTRQLSFHLTVRDNALRSGTANTGPHTATGNIYLNVLDTGSAFAVTAPKTAVTWKSGSEQTVTWNVAKTDKAPIACPKVDVGLSLDGGYTWGTAALARVVPNTGSAKIKLPANTVSTKARIRVSCSNNVFFAVSPVNLNLSR</sequence>
<dbReference type="Proteomes" id="UP001430065">
    <property type="component" value="Unassembled WGS sequence"/>
</dbReference>
<organism evidence="2 3">
    <name type="scientific">Dyella kyungheensis</name>
    <dbReference type="NCBI Taxonomy" id="1242174"/>
    <lineage>
        <taxon>Bacteria</taxon>
        <taxon>Pseudomonadati</taxon>
        <taxon>Pseudomonadota</taxon>
        <taxon>Gammaproteobacteria</taxon>
        <taxon>Lysobacterales</taxon>
        <taxon>Rhodanobacteraceae</taxon>
        <taxon>Dyella</taxon>
    </lineage>
</organism>
<gene>
    <name evidence="2" type="ORF">ISP20_20910</name>
</gene>
<dbReference type="InterPro" id="IPR024079">
    <property type="entry name" value="MetalloPept_cat_dom_sf"/>
</dbReference>
<comment type="caution">
    <text evidence="2">The sequence shown here is derived from an EMBL/GenBank/DDBJ whole genome shotgun (WGS) entry which is preliminary data.</text>
</comment>
<dbReference type="SUPFAM" id="SSF55486">
    <property type="entry name" value="Metalloproteases ('zincins'), catalytic domain"/>
    <property type="match status" value="1"/>
</dbReference>
<dbReference type="Pfam" id="PF13583">
    <property type="entry name" value="Reprolysin_4"/>
    <property type="match status" value="1"/>
</dbReference>
<evidence type="ECO:0000313" key="3">
    <source>
        <dbReference type="Proteomes" id="UP001430065"/>
    </source>
</evidence>
<keyword evidence="1" id="KW-0732">Signal</keyword>
<dbReference type="EMBL" id="JADIKC010000014">
    <property type="protein sequence ID" value="MBM7123639.1"/>
    <property type="molecule type" value="Genomic_DNA"/>
</dbReference>
<evidence type="ECO:0000256" key="1">
    <source>
        <dbReference type="SAM" id="SignalP"/>
    </source>
</evidence>
<evidence type="ECO:0008006" key="4">
    <source>
        <dbReference type="Google" id="ProtNLM"/>
    </source>
</evidence>
<reference evidence="2 3" key="1">
    <citation type="submission" date="2020-10" db="EMBL/GenBank/DDBJ databases">
        <title>Phylogeny of dyella-like bacteria.</title>
        <authorList>
            <person name="Fu J."/>
        </authorList>
    </citation>
    <scope>NUCLEOTIDE SEQUENCE [LARGE SCALE GENOMIC DNA]</scope>
    <source>
        <strain evidence="2 3">THG-B117</strain>
    </source>
</reference>
<feature type="chain" id="PRO_5045637979" description="Reprolysin-like metallo-peptidase family M12B" evidence="1">
    <location>
        <begin position="30"/>
        <end position="690"/>
    </location>
</feature>
<protein>
    <recommendedName>
        <fullName evidence="4">Reprolysin-like metallo-peptidase family M12B</fullName>
    </recommendedName>
</protein>
<proteinExistence type="predicted"/>
<name>A0ABS2JXN7_9GAMM</name>
<keyword evidence="3" id="KW-1185">Reference proteome</keyword>
<accession>A0ABS2JXN7</accession>
<dbReference type="Gene3D" id="3.40.390.10">
    <property type="entry name" value="Collagenase (Catalytic Domain)"/>
    <property type="match status" value="1"/>
</dbReference>
<dbReference type="RefSeq" id="WP_204638161.1">
    <property type="nucleotide sequence ID" value="NZ_JADIKC010000014.1"/>
</dbReference>